<comment type="caution">
    <text evidence="2">The sequence shown here is derived from an EMBL/GenBank/DDBJ whole genome shotgun (WGS) entry which is preliminary data.</text>
</comment>
<proteinExistence type="predicted"/>
<feature type="signal peptide" evidence="1">
    <location>
        <begin position="1"/>
        <end position="21"/>
    </location>
</feature>
<evidence type="ECO:0000313" key="3">
    <source>
        <dbReference type="Proteomes" id="UP000321129"/>
    </source>
</evidence>
<reference evidence="2 3" key="1">
    <citation type="submission" date="2019-08" db="EMBL/GenBank/DDBJ databases">
        <title>Sphingorhabdus soil sp. nov., isolated from arctic soil.</title>
        <authorList>
            <person name="Liu Y."/>
        </authorList>
    </citation>
    <scope>NUCLEOTIDE SEQUENCE [LARGE SCALE GENOMIC DNA]</scope>
    <source>
        <strain evidence="2 3">D-2Q-5-6</strain>
    </source>
</reference>
<accession>A0A5C6ULK5</accession>
<dbReference type="Proteomes" id="UP000321129">
    <property type="component" value="Unassembled WGS sequence"/>
</dbReference>
<protein>
    <recommendedName>
        <fullName evidence="4">DUF2219 family protein</fullName>
    </recommendedName>
</protein>
<keyword evidence="3" id="KW-1185">Reference proteome</keyword>
<evidence type="ECO:0000313" key="2">
    <source>
        <dbReference type="EMBL" id="TXC73374.1"/>
    </source>
</evidence>
<name>A0A5C6ULK5_9SPHN</name>
<dbReference type="RefSeq" id="WP_147121210.1">
    <property type="nucleotide sequence ID" value="NZ_VOPY01000001.1"/>
</dbReference>
<organism evidence="2 3">
    <name type="scientific">Flavisphingopyxis soli</name>
    <dbReference type="NCBI Taxonomy" id="2601267"/>
    <lineage>
        <taxon>Bacteria</taxon>
        <taxon>Pseudomonadati</taxon>
        <taxon>Pseudomonadota</taxon>
        <taxon>Alphaproteobacteria</taxon>
        <taxon>Sphingomonadales</taxon>
        <taxon>Sphingopyxidaceae</taxon>
        <taxon>Flavisphingopyxis</taxon>
    </lineage>
</organism>
<sequence length="311" mass="34178">MMKITVFGVVALCMFAQPVLAQDKGSVKGWTAKGTFDLGIRLGKNLPLDADPDLVDESELGAKIAFKRKSSNGLVPLQFSFGITDSPGLVKGADPASTYFGRITIGDAYLPLRELTLASDPTKSATAVSDAIRPYAYYQYSSLHDGLLKKRQREDNEVGVGLRYRDVVTIMADRAMNGSAEEVGAATNTPGWYWEASGQIARIWSSNPDKEKLVPQVKLSVYSPIIRRVRFFAKGQGDFSFYQSALTPMGDDRQDQRLRVTAGVDLSSLVEDWGDVSLEIAGQFQRQWSNDPTAESTRGYFLPSASISFEF</sequence>
<dbReference type="OrthoDB" id="9820504at2"/>
<feature type="chain" id="PRO_5022859230" description="DUF2219 family protein" evidence="1">
    <location>
        <begin position="22"/>
        <end position="311"/>
    </location>
</feature>
<dbReference type="EMBL" id="VOPY01000001">
    <property type="protein sequence ID" value="TXC73374.1"/>
    <property type="molecule type" value="Genomic_DNA"/>
</dbReference>
<dbReference type="AlphaFoldDB" id="A0A5C6ULK5"/>
<evidence type="ECO:0008006" key="4">
    <source>
        <dbReference type="Google" id="ProtNLM"/>
    </source>
</evidence>
<keyword evidence="1" id="KW-0732">Signal</keyword>
<gene>
    <name evidence="2" type="ORF">FSZ31_01020</name>
</gene>
<evidence type="ECO:0000256" key="1">
    <source>
        <dbReference type="SAM" id="SignalP"/>
    </source>
</evidence>